<dbReference type="InterPro" id="IPR012337">
    <property type="entry name" value="RNaseH-like_sf"/>
</dbReference>
<evidence type="ECO:0000313" key="3">
    <source>
        <dbReference type="EMBL" id="MFD2068874.1"/>
    </source>
</evidence>
<keyword evidence="4" id="KW-1185">Reference proteome</keyword>
<dbReference type="EMBL" id="JBHUHV010000057">
    <property type="protein sequence ID" value="MFD2068874.1"/>
    <property type="molecule type" value="Genomic_DNA"/>
</dbReference>
<proteinExistence type="predicted"/>
<name>A0ABW4X1K7_9BACT</name>
<dbReference type="InterPro" id="IPR048020">
    <property type="entry name" value="Transpos_IS3"/>
</dbReference>
<dbReference type="SUPFAM" id="SSF53098">
    <property type="entry name" value="Ribonuclease H-like"/>
    <property type="match status" value="1"/>
</dbReference>
<feature type="region of interest" description="Disordered" evidence="1">
    <location>
        <begin position="1"/>
        <end position="43"/>
    </location>
</feature>
<dbReference type="Proteomes" id="UP001597369">
    <property type="component" value="Unassembled WGS sequence"/>
</dbReference>
<feature type="domain" description="HTH-like" evidence="2">
    <location>
        <begin position="95"/>
        <end position="151"/>
    </location>
</feature>
<evidence type="ECO:0000313" key="4">
    <source>
        <dbReference type="Proteomes" id="UP001597369"/>
    </source>
</evidence>
<feature type="non-terminal residue" evidence="3">
    <location>
        <position position="214"/>
    </location>
</feature>
<comment type="caution">
    <text evidence="3">The sequence shown here is derived from an EMBL/GenBank/DDBJ whole genome shotgun (WGS) entry which is preliminary data.</text>
</comment>
<dbReference type="InterPro" id="IPR050900">
    <property type="entry name" value="Transposase_IS3/IS150/IS904"/>
</dbReference>
<protein>
    <submittedName>
        <fullName evidence="3">IS3 family transposase</fullName>
    </submittedName>
</protein>
<accession>A0ABW4X1K7</accession>
<dbReference type="RefSeq" id="WP_377470504.1">
    <property type="nucleotide sequence ID" value="NZ_JBHUHV010000057.1"/>
</dbReference>
<evidence type="ECO:0000259" key="2">
    <source>
        <dbReference type="Pfam" id="PF13276"/>
    </source>
</evidence>
<reference evidence="4" key="1">
    <citation type="journal article" date="2019" name="Int. J. Syst. Evol. Microbiol.">
        <title>The Global Catalogue of Microorganisms (GCM) 10K type strain sequencing project: providing services to taxonomists for standard genome sequencing and annotation.</title>
        <authorList>
            <consortium name="The Broad Institute Genomics Platform"/>
            <consortium name="The Broad Institute Genome Sequencing Center for Infectious Disease"/>
            <person name="Wu L."/>
            <person name="Ma J."/>
        </authorList>
    </citation>
    <scope>NUCLEOTIDE SEQUENCE [LARGE SCALE GENOMIC DNA]</scope>
    <source>
        <strain evidence="4">JCM 16545</strain>
    </source>
</reference>
<dbReference type="NCBIfam" id="NF033516">
    <property type="entry name" value="transpos_IS3"/>
    <property type="match status" value="1"/>
</dbReference>
<dbReference type="PANTHER" id="PTHR46889">
    <property type="entry name" value="TRANSPOSASE INSF FOR INSERTION SEQUENCE IS3B-RELATED"/>
    <property type="match status" value="1"/>
</dbReference>
<gene>
    <name evidence="3" type="ORF">ACFSKU_18435</name>
</gene>
<dbReference type="InterPro" id="IPR025948">
    <property type="entry name" value="HTH-like_dom"/>
</dbReference>
<dbReference type="Pfam" id="PF13276">
    <property type="entry name" value="HTH_21"/>
    <property type="match status" value="1"/>
</dbReference>
<organism evidence="3 4">
    <name type="scientific">Pontibacter silvestris</name>
    <dbReference type="NCBI Taxonomy" id="2305183"/>
    <lineage>
        <taxon>Bacteria</taxon>
        <taxon>Pseudomonadati</taxon>
        <taxon>Bacteroidota</taxon>
        <taxon>Cytophagia</taxon>
        <taxon>Cytophagales</taxon>
        <taxon>Hymenobacteraceae</taxon>
        <taxon>Pontibacter</taxon>
    </lineage>
</organism>
<evidence type="ECO:0000256" key="1">
    <source>
        <dbReference type="SAM" id="MobiDB-lite"/>
    </source>
</evidence>
<dbReference type="PANTHER" id="PTHR46889:SF4">
    <property type="entry name" value="TRANSPOSASE INSO FOR INSERTION SEQUENCE ELEMENT IS911B-RELATED"/>
    <property type="match status" value="1"/>
</dbReference>
<sequence>MAQQGAGTRAASCRADGGTKRDQAASERAQGGAARARYSKKGHQHLLQGRRAVYGFIKEHRYRFPVEKMCNVLQVSTSGYYYWLKHPVGLGELKERELVGRIKQVHKQSGGRYGSPRISFELRDRGIRASRPRVARLMRQYQIKSIVRKRYRVRTTDSNHSLTVAENLLDRDFNAGRLAEKWVSDLTYIKTREGWLYLTVVLDLADRKVVGWAL</sequence>